<keyword evidence="7" id="KW-0998">Cell outer membrane</keyword>
<dbReference type="Pfam" id="PF02321">
    <property type="entry name" value="OEP"/>
    <property type="match status" value="1"/>
</dbReference>
<evidence type="ECO:0000256" key="4">
    <source>
        <dbReference type="ARBA" id="ARBA00022452"/>
    </source>
</evidence>
<dbReference type="GO" id="GO:0015288">
    <property type="term" value="F:porin activity"/>
    <property type="evidence" value="ECO:0007669"/>
    <property type="project" value="TreeGrafter"/>
</dbReference>
<sequence>MFSATSASPGRLPARRTAVQAAVACMLLAWCAGVGAGETDEPEGIVLKLSAALHAARPVSLRKPVSAPEPSSACRAGAAEGSVALHQIVERARQANPDAERARAQVRKARADIETAESAYSPQLRVSASSGSSGSAHNGLASAANAQLSKLLHDFGKTDSLVEEARKREEARVMEHADVLDRITLDVVEAWLGAWRQSELARLHVEAAAGLEEAVRIIHLRAQAGLAATGDVELAQARLAQVRAAGLAACTQREQFLSRLSLLSGTAVTDAVFAMPSALQGNGPAAPWDPSALPGVRQAEAEHRAAVHHVQSLRASRWPSVYLQASRTATGGRGAAESSGGVNLVLNVDVLEGGRESRVESASADAQSALARVASIREAAQDLFRRTRTELEGVELRLPLLRSQALSTASTRRIFLEQFLAGRRQVLDLLNTHQEVLGAEVAAASLEFDRAVLMARLQGLYGGLAESITPAPPEAQTALNWKP</sequence>
<dbReference type="Gene3D" id="1.20.1600.10">
    <property type="entry name" value="Outer membrane efflux proteins (OEP)"/>
    <property type="match status" value="1"/>
</dbReference>
<feature type="chain" id="PRO_5037525955" evidence="8">
    <location>
        <begin position="37"/>
        <end position="483"/>
    </location>
</feature>
<evidence type="ECO:0000256" key="1">
    <source>
        <dbReference type="ARBA" id="ARBA00004442"/>
    </source>
</evidence>
<feature type="signal peptide" evidence="8">
    <location>
        <begin position="1"/>
        <end position="36"/>
    </location>
</feature>
<name>A0A923S5B3_9BURK</name>
<dbReference type="EMBL" id="JACORU010000017">
    <property type="protein sequence ID" value="MBC5768439.1"/>
    <property type="molecule type" value="Genomic_DNA"/>
</dbReference>
<dbReference type="RefSeq" id="WP_187085188.1">
    <property type="nucleotide sequence ID" value="NZ_JACORU010000017.1"/>
</dbReference>
<comment type="subcellular location">
    <subcellularLocation>
        <location evidence="1">Cell outer membrane</location>
    </subcellularLocation>
</comment>
<organism evidence="9 10">
    <name type="scientific">Ramlibacter albus</name>
    <dbReference type="NCBI Taxonomy" id="2079448"/>
    <lineage>
        <taxon>Bacteria</taxon>
        <taxon>Pseudomonadati</taxon>
        <taxon>Pseudomonadota</taxon>
        <taxon>Betaproteobacteria</taxon>
        <taxon>Burkholderiales</taxon>
        <taxon>Comamonadaceae</taxon>
        <taxon>Ramlibacter</taxon>
    </lineage>
</organism>
<keyword evidence="6" id="KW-0472">Membrane</keyword>
<gene>
    <name evidence="9" type="ORF">H8R02_28520</name>
</gene>
<evidence type="ECO:0000256" key="5">
    <source>
        <dbReference type="ARBA" id="ARBA00022692"/>
    </source>
</evidence>
<evidence type="ECO:0000256" key="3">
    <source>
        <dbReference type="ARBA" id="ARBA00022448"/>
    </source>
</evidence>
<evidence type="ECO:0000256" key="8">
    <source>
        <dbReference type="SAM" id="SignalP"/>
    </source>
</evidence>
<reference evidence="9" key="1">
    <citation type="submission" date="2020-08" db="EMBL/GenBank/DDBJ databases">
        <title>Ramlibacter sp. GTP1 16S ribosomal RNA gene genome sequencing and assembly.</title>
        <authorList>
            <person name="Kang M."/>
        </authorList>
    </citation>
    <scope>NUCLEOTIDE SEQUENCE</scope>
    <source>
        <strain evidence="9">GTP1</strain>
    </source>
</reference>
<dbReference type="Proteomes" id="UP000596827">
    <property type="component" value="Unassembled WGS sequence"/>
</dbReference>
<keyword evidence="3" id="KW-0813">Transport</keyword>
<dbReference type="InterPro" id="IPR051906">
    <property type="entry name" value="TolC-like"/>
</dbReference>
<evidence type="ECO:0000313" key="9">
    <source>
        <dbReference type="EMBL" id="MBC5768439.1"/>
    </source>
</evidence>
<comment type="caution">
    <text evidence="9">The sequence shown here is derived from an EMBL/GenBank/DDBJ whole genome shotgun (WGS) entry which is preliminary data.</text>
</comment>
<evidence type="ECO:0000313" key="10">
    <source>
        <dbReference type="Proteomes" id="UP000596827"/>
    </source>
</evidence>
<dbReference type="PANTHER" id="PTHR30026:SF22">
    <property type="entry name" value="OUTER MEMBRANE EFFLUX PROTEIN"/>
    <property type="match status" value="1"/>
</dbReference>
<protein>
    <submittedName>
        <fullName evidence="9">TolC family protein</fullName>
    </submittedName>
</protein>
<dbReference type="InterPro" id="IPR003423">
    <property type="entry name" value="OMP_efflux"/>
</dbReference>
<accession>A0A923S5B3</accession>
<dbReference type="GO" id="GO:0009279">
    <property type="term" value="C:cell outer membrane"/>
    <property type="evidence" value="ECO:0007669"/>
    <property type="project" value="UniProtKB-SubCell"/>
</dbReference>
<dbReference type="PANTHER" id="PTHR30026">
    <property type="entry name" value="OUTER MEMBRANE PROTEIN TOLC"/>
    <property type="match status" value="1"/>
</dbReference>
<dbReference type="SUPFAM" id="SSF56954">
    <property type="entry name" value="Outer membrane efflux proteins (OEP)"/>
    <property type="match status" value="1"/>
</dbReference>
<comment type="similarity">
    <text evidence="2">Belongs to the outer membrane factor (OMF) (TC 1.B.17) family.</text>
</comment>
<evidence type="ECO:0000256" key="7">
    <source>
        <dbReference type="ARBA" id="ARBA00023237"/>
    </source>
</evidence>
<dbReference type="AlphaFoldDB" id="A0A923S5B3"/>
<dbReference type="GO" id="GO:0015562">
    <property type="term" value="F:efflux transmembrane transporter activity"/>
    <property type="evidence" value="ECO:0007669"/>
    <property type="project" value="InterPro"/>
</dbReference>
<keyword evidence="10" id="KW-1185">Reference proteome</keyword>
<keyword evidence="8" id="KW-0732">Signal</keyword>
<evidence type="ECO:0000256" key="6">
    <source>
        <dbReference type="ARBA" id="ARBA00023136"/>
    </source>
</evidence>
<proteinExistence type="inferred from homology"/>
<keyword evidence="4" id="KW-1134">Transmembrane beta strand</keyword>
<keyword evidence="5" id="KW-0812">Transmembrane</keyword>
<evidence type="ECO:0000256" key="2">
    <source>
        <dbReference type="ARBA" id="ARBA00007613"/>
    </source>
</evidence>
<dbReference type="GO" id="GO:1990281">
    <property type="term" value="C:efflux pump complex"/>
    <property type="evidence" value="ECO:0007669"/>
    <property type="project" value="TreeGrafter"/>
</dbReference>